<feature type="compositionally biased region" description="Low complexity" evidence="1">
    <location>
        <begin position="33"/>
        <end position="50"/>
    </location>
</feature>
<feature type="domain" description="Phosphatidic acid phosphatase type 2/haloperoxidase" evidence="3">
    <location>
        <begin position="322"/>
        <end position="456"/>
    </location>
</feature>
<keyword evidence="5" id="KW-1185">Reference proteome</keyword>
<protein>
    <recommendedName>
        <fullName evidence="3">Phosphatidic acid phosphatase type 2/haloperoxidase domain-containing protein</fullName>
    </recommendedName>
</protein>
<accession>A0AAW1QJH7</accession>
<evidence type="ECO:0000256" key="1">
    <source>
        <dbReference type="SAM" id="MobiDB-lite"/>
    </source>
</evidence>
<feature type="region of interest" description="Disordered" evidence="1">
    <location>
        <begin position="32"/>
        <end position="53"/>
    </location>
</feature>
<dbReference type="PANTHER" id="PTHR34599:SF1">
    <property type="entry name" value="PHOSPHATIDIC ACID PHOSPHATASE TYPE 2_HALOPEROXIDASE DOMAIN-CONTAINING PROTEIN"/>
    <property type="match status" value="1"/>
</dbReference>
<evidence type="ECO:0000313" key="5">
    <source>
        <dbReference type="Proteomes" id="UP001438707"/>
    </source>
</evidence>
<feature type="chain" id="PRO_5043508825" description="Phosphatidic acid phosphatase type 2/haloperoxidase domain-containing protein" evidence="2">
    <location>
        <begin position="23"/>
        <end position="497"/>
    </location>
</feature>
<dbReference type="AlphaFoldDB" id="A0AAW1QJH7"/>
<dbReference type="InterPro" id="IPR052559">
    <property type="entry name" value="V-haloperoxidase"/>
</dbReference>
<name>A0AAW1QJH7_9CHLO</name>
<dbReference type="PANTHER" id="PTHR34599">
    <property type="entry name" value="PEROXIDASE-RELATED"/>
    <property type="match status" value="1"/>
</dbReference>
<organism evidence="4 5">
    <name type="scientific">Apatococcus lobatus</name>
    <dbReference type="NCBI Taxonomy" id="904363"/>
    <lineage>
        <taxon>Eukaryota</taxon>
        <taxon>Viridiplantae</taxon>
        <taxon>Chlorophyta</taxon>
        <taxon>core chlorophytes</taxon>
        <taxon>Trebouxiophyceae</taxon>
        <taxon>Chlorellales</taxon>
        <taxon>Chlorellaceae</taxon>
        <taxon>Apatococcus</taxon>
    </lineage>
</organism>
<keyword evidence="2" id="KW-0732">Signal</keyword>
<dbReference type="InterPro" id="IPR036938">
    <property type="entry name" value="PAP2/HPO_sf"/>
</dbReference>
<reference evidence="4 5" key="1">
    <citation type="journal article" date="2024" name="Nat. Commun.">
        <title>Phylogenomics reveals the evolutionary origins of lichenization in chlorophyte algae.</title>
        <authorList>
            <person name="Puginier C."/>
            <person name="Libourel C."/>
            <person name="Otte J."/>
            <person name="Skaloud P."/>
            <person name="Haon M."/>
            <person name="Grisel S."/>
            <person name="Petersen M."/>
            <person name="Berrin J.G."/>
            <person name="Delaux P.M."/>
            <person name="Dal Grande F."/>
            <person name="Keller J."/>
        </authorList>
    </citation>
    <scope>NUCLEOTIDE SEQUENCE [LARGE SCALE GENOMIC DNA]</scope>
    <source>
        <strain evidence="4 5">SAG 2145</strain>
    </source>
</reference>
<feature type="signal peptide" evidence="2">
    <location>
        <begin position="1"/>
        <end position="22"/>
    </location>
</feature>
<comment type="caution">
    <text evidence="4">The sequence shown here is derived from an EMBL/GenBank/DDBJ whole genome shotgun (WGS) entry which is preliminary data.</text>
</comment>
<evidence type="ECO:0000259" key="3">
    <source>
        <dbReference type="Pfam" id="PF01569"/>
    </source>
</evidence>
<evidence type="ECO:0000256" key="2">
    <source>
        <dbReference type="SAM" id="SignalP"/>
    </source>
</evidence>
<dbReference type="Proteomes" id="UP001438707">
    <property type="component" value="Unassembled WGS sequence"/>
</dbReference>
<dbReference type="InterPro" id="IPR000326">
    <property type="entry name" value="PAP2/HPO"/>
</dbReference>
<proteinExistence type="predicted"/>
<dbReference type="SUPFAM" id="SSF48317">
    <property type="entry name" value="Acid phosphatase/Vanadium-dependent haloperoxidase"/>
    <property type="match status" value="1"/>
</dbReference>
<dbReference type="EMBL" id="JALJOS010000036">
    <property type="protein sequence ID" value="KAK9821633.1"/>
    <property type="molecule type" value="Genomic_DNA"/>
</dbReference>
<sequence>MTSGRVCVLFVLCFLSASSTLAQVRHLQQTGNSPQPALSQAAQAPSSYYPENSPSDPTFLGYNQAGYNPYGGVNNAITAFNLAAAEVARLTGYDFPRLASLMHLAQYLSLETAAGLNYSSEAQAASAAFAGHFVLAQLAPQDLNDYDDILAQLLQGTSLADARVAASLAEGLSTSLLQNRTNDGTQRFVQVLIQPQGGPAGAYEYAPNQTFPRNQNKANATTFLIPIQTLGTAIPAALLTAHPVGSLEYIADLIYVRDNGRNTSPKDANLTRIARQWYDEASGTGGISVHWNQIALTTLPAGTSLADTAELFAMLNVALADARITYFTIKYRDLTWRPITALRAGSPPQVPAVPDWTPYLPTVPEPEFPSGHSTLSGTAAAVLASFYGTDRVSFSIGGEGPLPNGADPVAPVNFTSFSSVVGEVSLARVVEGVHFRRATQAGEAVGAQVGTYVFNNFGRLVGAFANLSPTLTSPPPPISQPIYNPTVTAIPAGTYSP</sequence>
<dbReference type="Gene3D" id="1.10.606.20">
    <property type="match status" value="1"/>
</dbReference>
<dbReference type="CDD" id="cd03398">
    <property type="entry name" value="PAP2_haloperoxidase"/>
    <property type="match status" value="1"/>
</dbReference>
<evidence type="ECO:0000313" key="4">
    <source>
        <dbReference type="EMBL" id="KAK9821633.1"/>
    </source>
</evidence>
<dbReference type="Pfam" id="PF01569">
    <property type="entry name" value="PAP2"/>
    <property type="match status" value="1"/>
</dbReference>
<gene>
    <name evidence="4" type="ORF">WJX74_002152</name>
</gene>